<evidence type="ECO:0008006" key="3">
    <source>
        <dbReference type="Google" id="ProtNLM"/>
    </source>
</evidence>
<organism evidence="2">
    <name type="scientific">hydrothermal vent metagenome</name>
    <dbReference type="NCBI Taxonomy" id="652676"/>
    <lineage>
        <taxon>unclassified sequences</taxon>
        <taxon>metagenomes</taxon>
        <taxon>ecological metagenomes</taxon>
    </lineage>
</organism>
<feature type="transmembrane region" description="Helical" evidence="1">
    <location>
        <begin position="86"/>
        <end position="104"/>
    </location>
</feature>
<protein>
    <recommendedName>
        <fullName evidence="3">DUF4129 domain-containing protein</fullName>
    </recommendedName>
</protein>
<accession>A0A3B0SLX3</accession>
<dbReference type="EMBL" id="UOEK01000315">
    <property type="protein sequence ID" value="VAW05410.1"/>
    <property type="molecule type" value="Genomic_DNA"/>
</dbReference>
<keyword evidence="1" id="KW-0812">Transmembrane</keyword>
<dbReference type="AlphaFoldDB" id="A0A3B0SLX3"/>
<gene>
    <name evidence="2" type="ORF">MNBD_ACTINO02-3106</name>
</gene>
<name>A0A3B0SLX3_9ZZZZ</name>
<proteinExistence type="predicted"/>
<evidence type="ECO:0000313" key="2">
    <source>
        <dbReference type="EMBL" id="VAW05410.1"/>
    </source>
</evidence>
<evidence type="ECO:0000256" key="1">
    <source>
        <dbReference type="SAM" id="Phobius"/>
    </source>
</evidence>
<keyword evidence="1" id="KW-0472">Membrane</keyword>
<reference evidence="2" key="1">
    <citation type="submission" date="2018-06" db="EMBL/GenBank/DDBJ databases">
        <authorList>
            <person name="Zhirakovskaya E."/>
        </authorList>
    </citation>
    <scope>NUCLEOTIDE SEQUENCE</scope>
</reference>
<sequence length="225" mass="24483">MITSEELVNLAENAQTDPGAFDQLRAVTEVDGRSVDMDTILGEASPEAAVERIDTLTRLEVAGTTQQEPNNFESPARPPAAGDGTFLAYFLIAALGIALVVVFVRTRKGRKKPAVVLASPDAAPNLDVQRRTYADDAQEAADSGDYASAVRLWFRWGLAAMEKRGKIVDHTTATADTLRRTSHHPLASRVAQDFDTVVYAERPATKTMTDDLEQVWAEILAEEPS</sequence>
<keyword evidence="1" id="KW-1133">Transmembrane helix</keyword>